<dbReference type="SUPFAM" id="SSF55920">
    <property type="entry name" value="Creatinase/aminopeptidase"/>
    <property type="match status" value="1"/>
</dbReference>
<dbReference type="RefSeq" id="WP_094785612.1">
    <property type="nucleotide sequence ID" value="NZ_NDXW01000001.1"/>
</dbReference>
<keyword evidence="7 14" id="KW-0378">Hydrolase</keyword>
<dbReference type="FunFam" id="3.40.350.10:FF:000009">
    <property type="entry name" value="Xaa-Pro aminopeptidase"/>
    <property type="match status" value="1"/>
</dbReference>
<dbReference type="PANTHER" id="PTHR43226">
    <property type="entry name" value="XAA-PRO AMINOPEPTIDASE 3"/>
    <property type="match status" value="1"/>
</dbReference>
<organism evidence="14 15">
    <name type="scientific">Zooshikella ganghwensis</name>
    <dbReference type="NCBI Taxonomy" id="202772"/>
    <lineage>
        <taxon>Bacteria</taxon>
        <taxon>Pseudomonadati</taxon>
        <taxon>Pseudomonadota</taxon>
        <taxon>Gammaproteobacteria</taxon>
        <taxon>Oceanospirillales</taxon>
        <taxon>Zooshikellaceae</taxon>
        <taxon>Zooshikella</taxon>
    </lineage>
</organism>
<dbReference type="InterPro" id="IPR000994">
    <property type="entry name" value="Pept_M24"/>
</dbReference>
<comment type="similarity">
    <text evidence="3">Belongs to the peptidase M24B family.</text>
</comment>
<evidence type="ECO:0000256" key="5">
    <source>
        <dbReference type="ARBA" id="ARBA00022670"/>
    </source>
</evidence>
<dbReference type="InterPro" id="IPR036005">
    <property type="entry name" value="Creatinase/aminopeptidase-like"/>
</dbReference>
<evidence type="ECO:0000256" key="11">
    <source>
        <dbReference type="ARBA" id="ARBA00075356"/>
    </source>
</evidence>
<evidence type="ECO:0000256" key="12">
    <source>
        <dbReference type="ARBA" id="ARBA00081411"/>
    </source>
</evidence>
<comment type="catalytic activity">
    <reaction evidence="1">
        <text>Release of any N-terminal amino acid, including proline, that is linked to proline, even from a dipeptide or tripeptide.</text>
        <dbReference type="EC" id="3.4.11.9"/>
    </reaction>
</comment>
<comment type="caution">
    <text evidence="14">The sequence shown here is derived from an EMBL/GenBank/DDBJ whole genome shotgun (WGS) entry which is preliminary data.</text>
</comment>
<dbReference type="InterPro" id="IPR007865">
    <property type="entry name" value="Aminopep_P_N"/>
</dbReference>
<evidence type="ECO:0000256" key="6">
    <source>
        <dbReference type="ARBA" id="ARBA00022723"/>
    </source>
</evidence>
<dbReference type="InterPro" id="IPR029149">
    <property type="entry name" value="Creatin/AminoP/Spt16_N"/>
</dbReference>
<feature type="domain" description="Aminopeptidase P N-terminal" evidence="13">
    <location>
        <begin position="4"/>
        <end position="138"/>
    </location>
</feature>
<evidence type="ECO:0000256" key="7">
    <source>
        <dbReference type="ARBA" id="ARBA00022801"/>
    </source>
</evidence>
<keyword evidence="9" id="KW-0464">Manganese</keyword>
<dbReference type="GO" id="GO:0070006">
    <property type="term" value="F:metalloaminopeptidase activity"/>
    <property type="evidence" value="ECO:0007669"/>
    <property type="project" value="InterPro"/>
</dbReference>
<keyword evidence="15" id="KW-1185">Reference proteome</keyword>
<dbReference type="FunFam" id="3.90.230.10:FF:000002">
    <property type="entry name" value="Xaa-Pro aminopeptidase 3"/>
    <property type="match status" value="1"/>
</dbReference>
<dbReference type="PANTHER" id="PTHR43226:SF4">
    <property type="entry name" value="XAA-PRO AMINOPEPTIDASE 3"/>
    <property type="match status" value="1"/>
</dbReference>
<dbReference type="NCBIfam" id="NF008131">
    <property type="entry name" value="PRK10879.1"/>
    <property type="match status" value="1"/>
</dbReference>
<dbReference type="GO" id="GO:0006508">
    <property type="term" value="P:proteolysis"/>
    <property type="evidence" value="ECO:0007669"/>
    <property type="project" value="UniProtKB-KW"/>
</dbReference>
<dbReference type="CDD" id="cd01087">
    <property type="entry name" value="Prolidase"/>
    <property type="match status" value="1"/>
</dbReference>
<evidence type="ECO:0000256" key="2">
    <source>
        <dbReference type="ARBA" id="ARBA00001936"/>
    </source>
</evidence>
<dbReference type="EC" id="3.4.11.9" evidence="4"/>
<reference evidence="14 15" key="1">
    <citation type="submission" date="2017-04" db="EMBL/GenBank/DDBJ databases">
        <title>Draft genome sequence of Zooshikella ganghwensis VG4 isolated from Red Sea sediments.</title>
        <authorList>
            <person name="Rehman Z."/>
            <person name="Alam I."/>
            <person name="Kamau A."/>
            <person name="Bajic V."/>
            <person name="Leiknes T."/>
        </authorList>
    </citation>
    <scope>NUCLEOTIDE SEQUENCE [LARGE SCALE GENOMIC DNA]</scope>
    <source>
        <strain evidence="14 15">VG4</strain>
    </source>
</reference>
<dbReference type="GO" id="GO:0005829">
    <property type="term" value="C:cytosol"/>
    <property type="evidence" value="ECO:0007669"/>
    <property type="project" value="TreeGrafter"/>
</dbReference>
<evidence type="ECO:0000313" key="15">
    <source>
        <dbReference type="Proteomes" id="UP000257039"/>
    </source>
</evidence>
<keyword evidence="5" id="KW-0645">Protease</keyword>
<dbReference type="SMART" id="SM01011">
    <property type="entry name" value="AMP_N"/>
    <property type="match status" value="1"/>
</dbReference>
<evidence type="ECO:0000256" key="4">
    <source>
        <dbReference type="ARBA" id="ARBA00012574"/>
    </source>
</evidence>
<sequence>MKKITAVEYKHRRSALMAEMEANSIAILPSAPLQPRNRDVEHPYRQDSDFYYLTGFAEPESVLVLIPGRSHGEAVLFCQEKDPEKELWEGRRAGQEGAVADYAMDDAFPINDIDEILPGLIEGRSRVYYAIGANEAFDRRLMGWIKSIKSKTKQGAQPPGEFIALENILHEQRLFKSEAEIVVMAEAGEISAKAHLRAMRACRPGLYEYQIEAEMLHEFMQSGARFAAYPSIVGGGENACILHYTNNDCLLKDGELILIDAGCELDHYAADITRTFPVNGRFSEEQKAIYELVLTAQLEAIEAIKPSTVFNHIHDITVRVITEGLVKLGILKGDVNKLIEDEAYKPFYMHKSSHWIGMDVHDVGDYRIAGQWRDLEPGMVITIEPGIYIAPDNIDVDPKWRGIGVRIEDDVVVTETGHKVLTSEVPKQVHEIEALMQQIQ</sequence>
<dbReference type="Pfam" id="PF00557">
    <property type="entry name" value="Peptidase_M24"/>
    <property type="match status" value="1"/>
</dbReference>
<dbReference type="AlphaFoldDB" id="A0A4P9VIJ8"/>
<dbReference type="Proteomes" id="UP000257039">
    <property type="component" value="Unassembled WGS sequence"/>
</dbReference>
<dbReference type="Gene3D" id="3.40.350.10">
    <property type="entry name" value="Creatinase/prolidase N-terminal domain"/>
    <property type="match status" value="1"/>
</dbReference>
<evidence type="ECO:0000256" key="10">
    <source>
        <dbReference type="ARBA" id="ARBA00069363"/>
    </source>
</evidence>
<evidence type="ECO:0000256" key="8">
    <source>
        <dbReference type="ARBA" id="ARBA00023049"/>
    </source>
</evidence>
<evidence type="ECO:0000259" key="13">
    <source>
        <dbReference type="SMART" id="SM01011"/>
    </source>
</evidence>
<evidence type="ECO:0000256" key="3">
    <source>
        <dbReference type="ARBA" id="ARBA00008766"/>
    </source>
</evidence>
<protein>
    <recommendedName>
        <fullName evidence="10">Xaa-Pro aminopeptidase</fullName>
        <ecNumber evidence="4">3.4.11.9</ecNumber>
    </recommendedName>
    <alternativeName>
        <fullName evidence="11">Aminopeptidase P II</fullName>
    </alternativeName>
    <alternativeName>
        <fullName evidence="12">X-Pro aminopeptidase</fullName>
    </alternativeName>
</protein>
<accession>A0A4P9VIJ8</accession>
<proteinExistence type="inferred from homology"/>
<keyword evidence="6" id="KW-0479">Metal-binding</keyword>
<dbReference type="Gene3D" id="3.90.230.10">
    <property type="entry name" value="Creatinase/methionine aminopeptidase superfamily"/>
    <property type="match status" value="1"/>
</dbReference>
<evidence type="ECO:0000256" key="9">
    <source>
        <dbReference type="ARBA" id="ARBA00023211"/>
    </source>
</evidence>
<dbReference type="SUPFAM" id="SSF53092">
    <property type="entry name" value="Creatinase/prolidase N-terminal domain"/>
    <property type="match status" value="1"/>
</dbReference>
<gene>
    <name evidence="14" type="ORF">B9G39_00550</name>
</gene>
<dbReference type="EMBL" id="NDXW01000001">
    <property type="protein sequence ID" value="RDH42050.1"/>
    <property type="molecule type" value="Genomic_DNA"/>
</dbReference>
<name>A0A4P9VIJ8_9GAMM</name>
<dbReference type="Pfam" id="PF05195">
    <property type="entry name" value="AMP_N"/>
    <property type="match status" value="1"/>
</dbReference>
<keyword evidence="14" id="KW-0031">Aminopeptidase</keyword>
<evidence type="ECO:0000256" key="1">
    <source>
        <dbReference type="ARBA" id="ARBA00001424"/>
    </source>
</evidence>
<keyword evidence="8" id="KW-0482">Metalloprotease</keyword>
<comment type="cofactor">
    <cofactor evidence="2">
        <name>Mn(2+)</name>
        <dbReference type="ChEBI" id="CHEBI:29035"/>
    </cofactor>
</comment>
<evidence type="ECO:0000313" key="14">
    <source>
        <dbReference type="EMBL" id="RDH42050.1"/>
    </source>
</evidence>
<dbReference type="GO" id="GO:0030145">
    <property type="term" value="F:manganese ion binding"/>
    <property type="evidence" value="ECO:0007669"/>
    <property type="project" value="InterPro"/>
</dbReference>
<dbReference type="InterPro" id="IPR052433">
    <property type="entry name" value="X-Pro_dipept-like"/>
</dbReference>